<evidence type="ECO:0000313" key="2">
    <source>
        <dbReference type="Proteomes" id="UP000094527"/>
    </source>
</evidence>
<gene>
    <name evidence="1" type="ORF">Ocin01_12661</name>
</gene>
<dbReference type="Proteomes" id="UP000094527">
    <property type="component" value="Unassembled WGS sequence"/>
</dbReference>
<proteinExistence type="predicted"/>
<dbReference type="EMBL" id="LJIJ01000871">
    <property type="protein sequence ID" value="ODM94022.1"/>
    <property type="molecule type" value="Genomic_DNA"/>
</dbReference>
<sequence length="69" mass="7840">MNNKNLGAKCWIQTQSFGVENSLSSKRKCNKYNHHQFFKCFQSGTKNERVLVGINFAVCNPTTGIKTEI</sequence>
<name>A0A1D2MM69_ORCCI</name>
<dbReference type="AlphaFoldDB" id="A0A1D2MM69"/>
<organism evidence="1 2">
    <name type="scientific">Orchesella cincta</name>
    <name type="common">Springtail</name>
    <name type="synonym">Podura cincta</name>
    <dbReference type="NCBI Taxonomy" id="48709"/>
    <lineage>
        <taxon>Eukaryota</taxon>
        <taxon>Metazoa</taxon>
        <taxon>Ecdysozoa</taxon>
        <taxon>Arthropoda</taxon>
        <taxon>Hexapoda</taxon>
        <taxon>Collembola</taxon>
        <taxon>Entomobryomorpha</taxon>
        <taxon>Entomobryoidea</taxon>
        <taxon>Orchesellidae</taxon>
        <taxon>Orchesellinae</taxon>
        <taxon>Orchesella</taxon>
    </lineage>
</organism>
<evidence type="ECO:0000313" key="1">
    <source>
        <dbReference type="EMBL" id="ODM94022.1"/>
    </source>
</evidence>
<protein>
    <submittedName>
        <fullName evidence="1">Uncharacterized protein</fullName>
    </submittedName>
</protein>
<keyword evidence="2" id="KW-1185">Reference proteome</keyword>
<reference evidence="1 2" key="1">
    <citation type="journal article" date="2016" name="Genome Biol. Evol.">
        <title>Gene Family Evolution Reflects Adaptation to Soil Environmental Stressors in the Genome of the Collembolan Orchesella cincta.</title>
        <authorList>
            <person name="Faddeeva-Vakhrusheva A."/>
            <person name="Derks M.F."/>
            <person name="Anvar S.Y."/>
            <person name="Agamennone V."/>
            <person name="Suring W."/>
            <person name="Smit S."/>
            <person name="van Straalen N.M."/>
            <person name="Roelofs D."/>
        </authorList>
    </citation>
    <scope>NUCLEOTIDE SEQUENCE [LARGE SCALE GENOMIC DNA]</scope>
    <source>
        <tissue evidence="1">Mixed pool</tissue>
    </source>
</reference>
<accession>A0A1D2MM69</accession>
<comment type="caution">
    <text evidence="1">The sequence shown here is derived from an EMBL/GenBank/DDBJ whole genome shotgun (WGS) entry which is preliminary data.</text>
</comment>